<feature type="non-terminal residue" evidence="1">
    <location>
        <position position="92"/>
    </location>
</feature>
<sequence>MASQCWDSLIAGVKSGLSTSTRLFPPTFLIAISLDFFLELLWIQFGHFDRALLPLQRLGFTDAVDSGPCDTQLLGMRGWKFINHVSRLVRKL</sequence>
<reference evidence="1" key="1">
    <citation type="submission" date="2014-05" db="EMBL/GenBank/DDBJ databases">
        <authorList>
            <person name="Chronopoulou M."/>
        </authorList>
    </citation>
    <scope>NUCLEOTIDE SEQUENCE</scope>
    <source>
        <tissue evidence="1">Whole organism</tissue>
    </source>
</reference>
<name>A0A0K2VAY3_LEPSM</name>
<proteinExistence type="predicted"/>
<organism evidence="1">
    <name type="scientific">Lepeophtheirus salmonis</name>
    <name type="common">Salmon louse</name>
    <name type="synonym">Caligus salmonis</name>
    <dbReference type="NCBI Taxonomy" id="72036"/>
    <lineage>
        <taxon>Eukaryota</taxon>
        <taxon>Metazoa</taxon>
        <taxon>Ecdysozoa</taxon>
        <taxon>Arthropoda</taxon>
        <taxon>Crustacea</taxon>
        <taxon>Multicrustacea</taxon>
        <taxon>Hexanauplia</taxon>
        <taxon>Copepoda</taxon>
        <taxon>Siphonostomatoida</taxon>
        <taxon>Caligidae</taxon>
        <taxon>Lepeophtheirus</taxon>
    </lineage>
</organism>
<evidence type="ECO:0000313" key="1">
    <source>
        <dbReference type="EMBL" id="CDW47713.1"/>
    </source>
</evidence>
<accession>A0A0K2VAY3</accession>
<protein>
    <submittedName>
        <fullName evidence="1">Uncharacterized protein</fullName>
    </submittedName>
</protein>
<dbReference type="AlphaFoldDB" id="A0A0K2VAY3"/>
<dbReference type="EMBL" id="HACA01030352">
    <property type="protein sequence ID" value="CDW47713.1"/>
    <property type="molecule type" value="Transcribed_RNA"/>
</dbReference>